<dbReference type="EMBL" id="JH817476">
    <property type="protein sequence ID" value="EKC26321.1"/>
    <property type="molecule type" value="Genomic_DNA"/>
</dbReference>
<evidence type="ECO:0000313" key="4">
    <source>
        <dbReference type="EMBL" id="EKC26321.1"/>
    </source>
</evidence>
<protein>
    <submittedName>
        <fullName evidence="4">Uncharacterized protein</fullName>
    </submittedName>
</protein>
<accession>K1QXN8</accession>
<reference evidence="4" key="1">
    <citation type="journal article" date="2012" name="Nature">
        <title>The oyster genome reveals stress adaptation and complexity of shell formation.</title>
        <authorList>
            <person name="Zhang G."/>
            <person name="Fang X."/>
            <person name="Guo X."/>
            <person name="Li L."/>
            <person name="Luo R."/>
            <person name="Xu F."/>
            <person name="Yang P."/>
            <person name="Zhang L."/>
            <person name="Wang X."/>
            <person name="Qi H."/>
            <person name="Xiong Z."/>
            <person name="Que H."/>
            <person name="Xie Y."/>
            <person name="Holland P.W."/>
            <person name="Paps J."/>
            <person name="Zhu Y."/>
            <person name="Wu F."/>
            <person name="Chen Y."/>
            <person name="Wang J."/>
            <person name="Peng C."/>
            <person name="Meng J."/>
            <person name="Yang L."/>
            <person name="Liu J."/>
            <person name="Wen B."/>
            <person name="Zhang N."/>
            <person name="Huang Z."/>
            <person name="Zhu Q."/>
            <person name="Feng Y."/>
            <person name="Mount A."/>
            <person name="Hedgecock D."/>
            <person name="Xu Z."/>
            <person name="Liu Y."/>
            <person name="Domazet-Loso T."/>
            <person name="Du Y."/>
            <person name="Sun X."/>
            <person name="Zhang S."/>
            <person name="Liu B."/>
            <person name="Cheng P."/>
            <person name="Jiang X."/>
            <person name="Li J."/>
            <person name="Fan D."/>
            <person name="Wang W."/>
            <person name="Fu W."/>
            <person name="Wang T."/>
            <person name="Wang B."/>
            <person name="Zhang J."/>
            <person name="Peng Z."/>
            <person name="Li Y."/>
            <person name="Li N."/>
            <person name="Wang J."/>
            <person name="Chen M."/>
            <person name="He Y."/>
            <person name="Tan F."/>
            <person name="Song X."/>
            <person name="Zheng Q."/>
            <person name="Huang R."/>
            <person name="Yang H."/>
            <person name="Du X."/>
            <person name="Chen L."/>
            <person name="Yang M."/>
            <person name="Gaffney P.M."/>
            <person name="Wang S."/>
            <person name="Luo L."/>
            <person name="She Z."/>
            <person name="Ming Y."/>
            <person name="Huang W."/>
            <person name="Zhang S."/>
            <person name="Huang B."/>
            <person name="Zhang Y."/>
            <person name="Qu T."/>
            <person name="Ni P."/>
            <person name="Miao G."/>
            <person name="Wang J."/>
            <person name="Wang Q."/>
            <person name="Steinberg C.E."/>
            <person name="Wang H."/>
            <person name="Li N."/>
            <person name="Qian L."/>
            <person name="Zhang G."/>
            <person name="Li Y."/>
            <person name="Yang H."/>
            <person name="Liu X."/>
            <person name="Wang J."/>
            <person name="Yin Y."/>
            <person name="Wang J."/>
        </authorList>
    </citation>
    <scope>NUCLEOTIDE SEQUENCE [LARGE SCALE GENOMIC DNA]</scope>
    <source>
        <strain evidence="4">05x7-T-G4-1.051#20</strain>
    </source>
</reference>
<sequence>MSGVLQVSEATHREDFVKTPNQSGVTWTFAADDDLNGPSPCRPNLKSPTYNWLSNSRSQESEDSGVKSSSQNEDEPPISPTSTSSDDVKKKRSILRKMSNISGVSLRSSPSTPLFDFPTFDELFETEGKQHMKLSMHQSKSGFLRQQSYPGPAVSVLDENADDMEASLTQAEESRRSFKRQDSVLSQNFSSMVYRSWKGSKGFRGYRERLGTSIHHRYCMCVVCYINCSDEILVSYFLIADGVLSVFVFPILVMVWTKRVGGCVGQEEKKMTLDLDFDQ</sequence>
<feature type="compositionally biased region" description="Polar residues" evidence="2">
    <location>
        <begin position="46"/>
        <end position="58"/>
    </location>
</feature>
<keyword evidence="3" id="KW-0472">Membrane</keyword>
<gene>
    <name evidence="4" type="ORF">CGI_10012599</name>
</gene>
<evidence type="ECO:0000256" key="2">
    <source>
        <dbReference type="SAM" id="MobiDB-lite"/>
    </source>
</evidence>
<proteinExistence type="predicted"/>
<keyword evidence="1" id="KW-0175">Coiled coil</keyword>
<evidence type="ECO:0000256" key="3">
    <source>
        <dbReference type="SAM" id="Phobius"/>
    </source>
</evidence>
<feature type="coiled-coil region" evidence="1">
    <location>
        <begin position="154"/>
        <end position="181"/>
    </location>
</feature>
<keyword evidence="3" id="KW-1133">Transmembrane helix</keyword>
<dbReference type="HOGENOM" id="CLU_998356_0_0_1"/>
<dbReference type="AlphaFoldDB" id="K1QXN8"/>
<evidence type="ECO:0000256" key="1">
    <source>
        <dbReference type="SAM" id="Coils"/>
    </source>
</evidence>
<keyword evidence="3" id="KW-0812">Transmembrane</keyword>
<feature type="transmembrane region" description="Helical" evidence="3">
    <location>
        <begin position="233"/>
        <end position="256"/>
    </location>
</feature>
<name>K1QXN8_MAGGI</name>
<dbReference type="InParanoid" id="K1QXN8"/>
<organism evidence="4">
    <name type="scientific">Magallana gigas</name>
    <name type="common">Pacific oyster</name>
    <name type="synonym">Crassostrea gigas</name>
    <dbReference type="NCBI Taxonomy" id="29159"/>
    <lineage>
        <taxon>Eukaryota</taxon>
        <taxon>Metazoa</taxon>
        <taxon>Spiralia</taxon>
        <taxon>Lophotrochozoa</taxon>
        <taxon>Mollusca</taxon>
        <taxon>Bivalvia</taxon>
        <taxon>Autobranchia</taxon>
        <taxon>Pteriomorphia</taxon>
        <taxon>Ostreida</taxon>
        <taxon>Ostreoidea</taxon>
        <taxon>Ostreidae</taxon>
        <taxon>Magallana</taxon>
    </lineage>
</organism>
<feature type="region of interest" description="Disordered" evidence="2">
    <location>
        <begin position="1"/>
        <end position="90"/>
    </location>
</feature>